<feature type="compositionally biased region" description="Polar residues" evidence="6">
    <location>
        <begin position="86"/>
        <end position="98"/>
    </location>
</feature>
<dbReference type="AlphaFoldDB" id="A0A8H6FWB4"/>
<feature type="region of interest" description="Disordered" evidence="6">
    <location>
        <begin position="86"/>
        <end position="150"/>
    </location>
</feature>
<feature type="transmembrane region" description="Helical" evidence="7">
    <location>
        <begin position="7"/>
        <end position="26"/>
    </location>
</feature>
<evidence type="ECO:0000256" key="3">
    <source>
        <dbReference type="ARBA" id="ARBA00022692"/>
    </source>
</evidence>
<gene>
    <name evidence="8" type="ORF">HO173_005603</name>
</gene>
<dbReference type="GO" id="GO:0016020">
    <property type="term" value="C:membrane"/>
    <property type="evidence" value="ECO:0007669"/>
    <property type="project" value="UniProtKB-SubCell"/>
</dbReference>
<organism evidence="8 9">
    <name type="scientific">Letharia columbiana</name>
    <dbReference type="NCBI Taxonomy" id="112416"/>
    <lineage>
        <taxon>Eukaryota</taxon>
        <taxon>Fungi</taxon>
        <taxon>Dikarya</taxon>
        <taxon>Ascomycota</taxon>
        <taxon>Pezizomycotina</taxon>
        <taxon>Lecanoromycetes</taxon>
        <taxon>OSLEUM clade</taxon>
        <taxon>Lecanoromycetidae</taxon>
        <taxon>Lecanorales</taxon>
        <taxon>Lecanorineae</taxon>
        <taxon>Parmeliaceae</taxon>
        <taxon>Letharia</taxon>
    </lineage>
</organism>
<dbReference type="PROSITE" id="PS01309">
    <property type="entry name" value="UPF0057"/>
    <property type="match status" value="1"/>
</dbReference>
<dbReference type="RefSeq" id="XP_037165327.1">
    <property type="nucleotide sequence ID" value="XM_037307518.1"/>
</dbReference>
<dbReference type="PANTHER" id="PTHR21659">
    <property type="entry name" value="HYDROPHOBIC PROTEIN RCI2 LOW TEMPERATURE AND SALT RESPONSIVE PROTEIN LTI6 -RELATED"/>
    <property type="match status" value="1"/>
</dbReference>
<keyword evidence="9" id="KW-1185">Reference proteome</keyword>
<keyword evidence="4 7" id="KW-1133">Transmembrane helix</keyword>
<dbReference type="EMBL" id="JACCJC010000021">
    <property type="protein sequence ID" value="KAF6235975.1"/>
    <property type="molecule type" value="Genomic_DNA"/>
</dbReference>
<dbReference type="InterPro" id="IPR000612">
    <property type="entry name" value="PMP3"/>
</dbReference>
<keyword evidence="5 7" id="KW-0472">Membrane</keyword>
<feature type="transmembrane region" description="Helical" evidence="7">
    <location>
        <begin position="32"/>
        <end position="53"/>
    </location>
</feature>
<evidence type="ECO:0000256" key="7">
    <source>
        <dbReference type="SAM" id="Phobius"/>
    </source>
</evidence>
<proteinExistence type="inferred from homology"/>
<protein>
    <recommendedName>
        <fullName evidence="10">Stress response RCI peptide</fullName>
    </recommendedName>
</protein>
<comment type="caution">
    <text evidence="8">The sequence shown here is derived from an EMBL/GenBank/DDBJ whole genome shotgun (WGS) entry which is preliminary data.</text>
</comment>
<evidence type="ECO:0000256" key="4">
    <source>
        <dbReference type="ARBA" id="ARBA00022989"/>
    </source>
</evidence>
<dbReference type="GeneID" id="59287265"/>
<feature type="compositionally biased region" description="Low complexity" evidence="6">
    <location>
        <begin position="118"/>
        <end position="133"/>
    </location>
</feature>
<evidence type="ECO:0000256" key="6">
    <source>
        <dbReference type="SAM" id="MobiDB-lite"/>
    </source>
</evidence>
<evidence type="ECO:0000256" key="1">
    <source>
        <dbReference type="ARBA" id="ARBA00004370"/>
    </source>
</evidence>
<comment type="similarity">
    <text evidence="2">Belongs to the UPF0057 (PMP3) family.</text>
</comment>
<evidence type="ECO:0000313" key="9">
    <source>
        <dbReference type="Proteomes" id="UP000578531"/>
    </source>
</evidence>
<accession>A0A8H6FWB4</accession>
<evidence type="ECO:0000256" key="5">
    <source>
        <dbReference type="ARBA" id="ARBA00023136"/>
    </source>
</evidence>
<sequence>MCSGDICLGLLAILFPPIAVWIKSGICTADSLINILLCTLGYVPGLLHAWYIISLYPEPDDYEYQTIPSDQGENGRVTHYYVNHQPSNEALRQQNQPHGGQHMYVPGPQQQRGYGTVSQQEGQQAGGESAQGGVPPSYEQAIQGDNKLQT</sequence>
<dbReference type="Pfam" id="PF01679">
    <property type="entry name" value="Pmp3"/>
    <property type="match status" value="1"/>
</dbReference>
<dbReference type="OrthoDB" id="2802411at2759"/>
<evidence type="ECO:0008006" key="10">
    <source>
        <dbReference type="Google" id="ProtNLM"/>
    </source>
</evidence>
<dbReference type="PANTHER" id="PTHR21659:SF57">
    <property type="entry name" value="PLASMA MEMBRANE PROTEOLIPID 31"/>
    <property type="match status" value="1"/>
</dbReference>
<evidence type="ECO:0000313" key="8">
    <source>
        <dbReference type="EMBL" id="KAF6235975.1"/>
    </source>
</evidence>
<dbReference type="Proteomes" id="UP000578531">
    <property type="component" value="Unassembled WGS sequence"/>
</dbReference>
<comment type="subcellular location">
    <subcellularLocation>
        <location evidence="1">Membrane</location>
    </subcellularLocation>
</comment>
<reference evidence="8 9" key="1">
    <citation type="journal article" date="2020" name="Genomics">
        <title>Complete, high-quality genomes from long-read metagenomic sequencing of two wolf lichen thalli reveals enigmatic genome architecture.</title>
        <authorList>
            <person name="McKenzie S.K."/>
            <person name="Walston R.F."/>
            <person name="Allen J.L."/>
        </authorList>
    </citation>
    <scope>NUCLEOTIDE SEQUENCE [LARGE SCALE GENOMIC DNA]</scope>
    <source>
        <strain evidence="8">WasteWater2</strain>
    </source>
</reference>
<name>A0A8H6FWB4_9LECA</name>
<keyword evidence="3 7" id="KW-0812">Transmembrane</keyword>
<evidence type="ECO:0000256" key="2">
    <source>
        <dbReference type="ARBA" id="ARBA00009530"/>
    </source>
</evidence>
<feature type="compositionally biased region" description="Polar residues" evidence="6">
    <location>
        <begin position="108"/>
        <end position="117"/>
    </location>
</feature>